<dbReference type="Gene3D" id="3.40.50.300">
    <property type="entry name" value="P-loop containing nucleotide triphosphate hydrolases"/>
    <property type="match status" value="1"/>
</dbReference>
<dbReference type="InterPro" id="IPR000375">
    <property type="entry name" value="Dynamin_stalk"/>
</dbReference>
<dbReference type="PROSITE" id="PS51718">
    <property type="entry name" value="G_DYNAMIN_2"/>
    <property type="match status" value="1"/>
</dbReference>
<dbReference type="PRINTS" id="PR00195">
    <property type="entry name" value="DYNAMIN"/>
</dbReference>
<dbReference type="GO" id="GO:0000266">
    <property type="term" value="P:mitochondrial fission"/>
    <property type="evidence" value="ECO:0007669"/>
    <property type="project" value="TreeGrafter"/>
</dbReference>
<dbReference type="InterPro" id="IPR001401">
    <property type="entry name" value="Dynamin_GTPase"/>
</dbReference>
<keyword evidence="2" id="KW-0342">GTP-binding</keyword>
<dbReference type="SUPFAM" id="SSF52540">
    <property type="entry name" value="P-loop containing nucleoside triphosphate hydrolases"/>
    <property type="match status" value="1"/>
</dbReference>
<evidence type="ECO:0000313" key="5">
    <source>
        <dbReference type="Proteomes" id="UP000309340"/>
    </source>
</evidence>
<keyword evidence="5" id="KW-1185">Reference proteome</keyword>
<dbReference type="FunFam" id="3.40.50.300:FF:001425">
    <property type="entry name" value="Dynamin GTPase, putative"/>
    <property type="match status" value="1"/>
</dbReference>
<dbReference type="InterPro" id="IPR045063">
    <property type="entry name" value="Dynamin_N"/>
</dbReference>
<dbReference type="GO" id="GO:0016559">
    <property type="term" value="P:peroxisome fission"/>
    <property type="evidence" value="ECO:0007669"/>
    <property type="project" value="TreeGrafter"/>
</dbReference>
<evidence type="ECO:0000256" key="1">
    <source>
        <dbReference type="ARBA" id="ARBA00022741"/>
    </source>
</evidence>
<dbReference type="GO" id="GO:0008017">
    <property type="term" value="F:microtubule binding"/>
    <property type="evidence" value="ECO:0007669"/>
    <property type="project" value="TreeGrafter"/>
</dbReference>
<dbReference type="AlphaFoldDB" id="A0A4U0WFL5"/>
<reference evidence="4 5" key="1">
    <citation type="submission" date="2017-03" db="EMBL/GenBank/DDBJ databases">
        <title>Genomes of endolithic fungi from Antarctica.</title>
        <authorList>
            <person name="Coleine C."/>
            <person name="Masonjones S."/>
            <person name="Stajich J.E."/>
        </authorList>
    </citation>
    <scope>NUCLEOTIDE SEQUENCE [LARGE SCALE GENOMIC DNA]</scope>
    <source>
        <strain evidence="4 5">CCFEE 5184</strain>
    </source>
</reference>
<dbReference type="Proteomes" id="UP000309340">
    <property type="component" value="Unassembled WGS sequence"/>
</dbReference>
<comment type="caution">
    <text evidence="4">The sequence shown here is derived from an EMBL/GenBank/DDBJ whole genome shotgun (WGS) entry which is preliminary data.</text>
</comment>
<dbReference type="InterPro" id="IPR027417">
    <property type="entry name" value="P-loop_NTPase"/>
</dbReference>
<dbReference type="GO" id="GO:0006897">
    <property type="term" value="P:endocytosis"/>
    <property type="evidence" value="ECO:0007669"/>
    <property type="project" value="TreeGrafter"/>
</dbReference>
<keyword evidence="1" id="KW-0547">Nucleotide-binding</keyword>
<dbReference type="OrthoDB" id="3917757at2759"/>
<dbReference type="PANTHER" id="PTHR11566:SF21">
    <property type="entry name" value="DYNAMIN RELATED PROTEIN 1, ISOFORM A"/>
    <property type="match status" value="1"/>
</dbReference>
<gene>
    <name evidence="4" type="ORF">B0A55_10932</name>
</gene>
<dbReference type="PANTHER" id="PTHR11566">
    <property type="entry name" value="DYNAMIN"/>
    <property type="match status" value="1"/>
</dbReference>
<dbReference type="Pfam" id="PF01031">
    <property type="entry name" value="Dynamin_M"/>
    <property type="match status" value="1"/>
</dbReference>
<dbReference type="SMART" id="SM00053">
    <property type="entry name" value="DYNc"/>
    <property type="match status" value="1"/>
</dbReference>
<feature type="non-terminal residue" evidence="4">
    <location>
        <position position="361"/>
    </location>
</feature>
<dbReference type="GO" id="GO:0003924">
    <property type="term" value="F:GTPase activity"/>
    <property type="evidence" value="ECO:0007669"/>
    <property type="project" value="InterPro"/>
</dbReference>
<dbReference type="STRING" id="329884.A0A4U0WFL5"/>
<evidence type="ECO:0000259" key="3">
    <source>
        <dbReference type="PROSITE" id="PS51718"/>
    </source>
</evidence>
<dbReference type="InterPro" id="IPR022812">
    <property type="entry name" value="Dynamin"/>
</dbReference>
<organism evidence="4 5">
    <name type="scientific">Friedmanniomyces simplex</name>
    <dbReference type="NCBI Taxonomy" id="329884"/>
    <lineage>
        <taxon>Eukaryota</taxon>
        <taxon>Fungi</taxon>
        <taxon>Dikarya</taxon>
        <taxon>Ascomycota</taxon>
        <taxon>Pezizomycotina</taxon>
        <taxon>Dothideomycetes</taxon>
        <taxon>Dothideomycetidae</taxon>
        <taxon>Mycosphaerellales</taxon>
        <taxon>Teratosphaeriaceae</taxon>
        <taxon>Friedmanniomyces</taxon>
    </lineage>
</organism>
<proteinExistence type="predicted"/>
<dbReference type="CDD" id="cd08771">
    <property type="entry name" value="DLP_1"/>
    <property type="match status" value="1"/>
</dbReference>
<name>A0A4U0WFL5_9PEZI</name>
<protein>
    <recommendedName>
        <fullName evidence="3">Dynamin-type G domain-containing protein</fullName>
    </recommendedName>
</protein>
<dbReference type="InterPro" id="IPR030381">
    <property type="entry name" value="G_DYNAMIN_dom"/>
</dbReference>
<dbReference type="GO" id="GO:0005874">
    <property type="term" value="C:microtubule"/>
    <property type="evidence" value="ECO:0007669"/>
    <property type="project" value="TreeGrafter"/>
</dbReference>
<dbReference type="Pfam" id="PF00350">
    <property type="entry name" value="Dynamin_N"/>
    <property type="match status" value="1"/>
</dbReference>
<accession>A0A4U0WFL5</accession>
<dbReference type="GO" id="GO:0005525">
    <property type="term" value="F:GTP binding"/>
    <property type="evidence" value="ECO:0007669"/>
    <property type="project" value="InterPro"/>
</dbReference>
<evidence type="ECO:0000313" key="4">
    <source>
        <dbReference type="EMBL" id="TKA61218.1"/>
    </source>
</evidence>
<dbReference type="GO" id="GO:0048312">
    <property type="term" value="P:intracellular distribution of mitochondria"/>
    <property type="evidence" value="ECO:0007669"/>
    <property type="project" value="TreeGrafter"/>
</dbReference>
<feature type="domain" description="Dynamin-type G" evidence="3">
    <location>
        <begin position="4"/>
        <end position="297"/>
    </location>
</feature>
<evidence type="ECO:0000256" key="2">
    <source>
        <dbReference type="ARBA" id="ARBA00023134"/>
    </source>
</evidence>
<dbReference type="GO" id="GO:0005739">
    <property type="term" value="C:mitochondrion"/>
    <property type="evidence" value="ECO:0007669"/>
    <property type="project" value="TreeGrafter"/>
</dbReference>
<dbReference type="GO" id="GO:0016020">
    <property type="term" value="C:membrane"/>
    <property type="evidence" value="ECO:0007669"/>
    <property type="project" value="TreeGrafter"/>
</dbReference>
<sequence>MVFLPTLNLLVVCGDQSTGKSSVLEGITGIPFPREEGVCTKFATEVILEHAEGVKAISATIIPHPSRHDTLKASLQAYQRTINGFEELPDVIVKAGVLMGIRGYGDNHEGPSFAEDVLRIKVTGPCGLHLSIVDLPGLISNASEEQTEDDVETVHRMVDSYVEKPRTIILAVVQAGNDIANQSIIRKSKLFDKAGQRTVGIITKPDLINAGAEGRIAALAKNQDTTKLQLGFFLLKNPTPKEREDLITPKQRSTNELRYFQSPPWKEQKLDATRVGIDKLQTSLQALLNRHIEKELPKVREEIKSTIRTSEQEMFSLPPERPTISHLRMFLSDLAMQYHNIATAALNGDYHTSHTPFFTAS</sequence>
<dbReference type="EMBL" id="NAJQ01001257">
    <property type="protein sequence ID" value="TKA61218.1"/>
    <property type="molecule type" value="Genomic_DNA"/>
</dbReference>